<evidence type="ECO:0000256" key="3">
    <source>
        <dbReference type="ARBA" id="ARBA00023125"/>
    </source>
</evidence>
<evidence type="ECO:0000313" key="7">
    <source>
        <dbReference type="Proteomes" id="UP001209083"/>
    </source>
</evidence>
<dbReference type="Gene3D" id="3.40.190.10">
    <property type="entry name" value="Periplasmic binding protein-like II"/>
    <property type="match status" value="2"/>
</dbReference>
<dbReference type="SUPFAM" id="SSF53850">
    <property type="entry name" value="Periplasmic binding protein-like II"/>
    <property type="match status" value="1"/>
</dbReference>
<dbReference type="Pfam" id="PF03466">
    <property type="entry name" value="LysR_substrate"/>
    <property type="match status" value="1"/>
</dbReference>
<feature type="domain" description="HTH lysR-type" evidence="5">
    <location>
        <begin position="1"/>
        <end position="60"/>
    </location>
</feature>
<dbReference type="SUPFAM" id="SSF46785">
    <property type="entry name" value="Winged helix' DNA-binding domain"/>
    <property type="match status" value="1"/>
</dbReference>
<dbReference type="InterPro" id="IPR005119">
    <property type="entry name" value="LysR_subst-bd"/>
</dbReference>
<keyword evidence="3" id="KW-0238">DNA-binding</keyword>
<dbReference type="Proteomes" id="UP001209083">
    <property type="component" value="Chromosome"/>
</dbReference>
<dbReference type="EMBL" id="CP090958">
    <property type="protein sequence ID" value="WGW11635.1"/>
    <property type="molecule type" value="Genomic_DNA"/>
</dbReference>
<dbReference type="Gene3D" id="1.10.10.10">
    <property type="entry name" value="Winged helix-like DNA-binding domain superfamily/Winged helix DNA-binding domain"/>
    <property type="match status" value="1"/>
</dbReference>
<gene>
    <name evidence="6" type="ORF">LWF01_16315</name>
</gene>
<proteinExistence type="inferred from homology"/>
<keyword evidence="4" id="KW-0804">Transcription</keyword>
<accession>A0ABY8QTB3</accession>
<dbReference type="Pfam" id="PF00126">
    <property type="entry name" value="HTH_1"/>
    <property type="match status" value="1"/>
</dbReference>
<dbReference type="InterPro" id="IPR036390">
    <property type="entry name" value="WH_DNA-bd_sf"/>
</dbReference>
<dbReference type="PROSITE" id="PS50931">
    <property type="entry name" value="HTH_LYSR"/>
    <property type="match status" value="1"/>
</dbReference>
<organism evidence="6 7">
    <name type="scientific">Saxibacter everestensis</name>
    <dbReference type="NCBI Taxonomy" id="2909229"/>
    <lineage>
        <taxon>Bacteria</taxon>
        <taxon>Bacillati</taxon>
        <taxon>Actinomycetota</taxon>
        <taxon>Actinomycetes</taxon>
        <taxon>Micrococcales</taxon>
        <taxon>Brevibacteriaceae</taxon>
        <taxon>Saxibacter</taxon>
    </lineage>
</organism>
<evidence type="ECO:0000259" key="5">
    <source>
        <dbReference type="PROSITE" id="PS50931"/>
    </source>
</evidence>
<sequence>MELSIHRLGIFLEVIRSGSISAAAKKLYMSQPSVSNQVRGLESSLNANLLNRSSSGATPTAAGEIVAGHAREIFELLDRIEEEVGTEQGLKTGRLAVAGTTTIGTYLLPRAFAIFSATAPGIRPELRVGNEETVVSWLLKGEVGLGIFAGEPDAEHLVSTPVFDDSLILVAAPASPLADRRLTPPDLLRERFLMREIGSATRHLQEDALARWNLDHVECWTMWGPDTLKESVRAGLGLALMSEHAAQLELSNGLLAKLEITPGPPSRPVSLVRKADRVLSPAESAFAELIKSFGSWPEEG</sequence>
<dbReference type="PANTHER" id="PTHR30126:SF5">
    <property type="entry name" value="HTH-TYPE TRANSCRIPTIONAL ACTIVATOR CMPR"/>
    <property type="match status" value="1"/>
</dbReference>
<protein>
    <submittedName>
        <fullName evidence="6">LysR family transcriptional regulator</fullName>
    </submittedName>
</protein>
<comment type="similarity">
    <text evidence="1">Belongs to the LysR transcriptional regulatory family.</text>
</comment>
<dbReference type="PANTHER" id="PTHR30126">
    <property type="entry name" value="HTH-TYPE TRANSCRIPTIONAL REGULATOR"/>
    <property type="match status" value="1"/>
</dbReference>
<dbReference type="RefSeq" id="WP_349638425.1">
    <property type="nucleotide sequence ID" value="NZ_CP090958.1"/>
</dbReference>
<evidence type="ECO:0000313" key="6">
    <source>
        <dbReference type="EMBL" id="WGW11635.1"/>
    </source>
</evidence>
<evidence type="ECO:0000256" key="4">
    <source>
        <dbReference type="ARBA" id="ARBA00023163"/>
    </source>
</evidence>
<name>A0ABY8QTB3_9MICO</name>
<reference evidence="6 7" key="1">
    <citation type="submission" date="2023-05" db="EMBL/GenBank/DDBJ databases">
        <title>Lithophilousrod everest ZFBP1038 complete genpme.</title>
        <authorList>
            <person name="Tian M."/>
        </authorList>
    </citation>
    <scope>NUCLEOTIDE SEQUENCE [LARGE SCALE GENOMIC DNA]</scope>
    <source>
        <strain evidence="6 7">ZFBP1038</strain>
    </source>
</reference>
<dbReference type="PRINTS" id="PR00039">
    <property type="entry name" value="HTHLYSR"/>
</dbReference>
<dbReference type="InterPro" id="IPR000847">
    <property type="entry name" value="LysR_HTH_N"/>
</dbReference>
<evidence type="ECO:0000256" key="2">
    <source>
        <dbReference type="ARBA" id="ARBA00023015"/>
    </source>
</evidence>
<keyword evidence="2" id="KW-0805">Transcription regulation</keyword>
<keyword evidence="7" id="KW-1185">Reference proteome</keyword>
<dbReference type="InterPro" id="IPR036388">
    <property type="entry name" value="WH-like_DNA-bd_sf"/>
</dbReference>
<evidence type="ECO:0000256" key="1">
    <source>
        <dbReference type="ARBA" id="ARBA00009437"/>
    </source>
</evidence>